<dbReference type="AlphaFoldDB" id="A0AAD5KP81"/>
<name>A0AAD5KP81_9FUNG</name>
<dbReference type="Proteomes" id="UP001209540">
    <property type="component" value="Unassembled WGS sequence"/>
</dbReference>
<organism evidence="1 2">
    <name type="scientific">Phascolomyces articulosus</name>
    <dbReference type="NCBI Taxonomy" id="60185"/>
    <lineage>
        <taxon>Eukaryota</taxon>
        <taxon>Fungi</taxon>
        <taxon>Fungi incertae sedis</taxon>
        <taxon>Mucoromycota</taxon>
        <taxon>Mucoromycotina</taxon>
        <taxon>Mucoromycetes</taxon>
        <taxon>Mucorales</taxon>
        <taxon>Lichtheimiaceae</taxon>
        <taxon>Phascolomyces</taxon>
    </lineage>
</organism>
<dbReference type="EMBL" id="JAIXMP010000002">
    <property type="protein sequence ID" value="KAI9276883.1"/>
    <property type="molecule type" value="Genomic_DNA"/>
</dbReference>
<reference evidence="1" key="2">
    <citation type="submission" date="2023-02" db="EMBL/GenBank/DDBJ databases">
        <authorList>
            <consortium name="DOE Joint Genome Institute"/>
            <person name="Mondo S.J."/>
            <person name="Chang Y."/>
            <person name="Wang Y."/>
            <person name="Ahrendt S."/>
            <person name="Andreopoulos W."/>
            <person name="Barry K."/>
            <person name="Beard J."/>
            <person name="Benny G.L."/>
            <person name="Blankenship S."/>
            <person name="Bonito G."/>
            <person name="Cuomo C."/>
            <person name="Desiro A."/>
            <person name="Gervers K.A."/>
            <person name="Hundley H."/>
            <person name="Kuo A."/>
            <person name="LaButti K."/>
            <person name="Lang B.F."/>
            <person name="Lipzen A."/>
            <person name="O'Donnell K."/>
            <person name="Pangilinan J."/>
            <person name="Reynolds N."/>
            <person name="Sandor L."/>
            <person name="Smith M.W."/>
            <person name="Tsang A."/>
            <person name="Grigoriev I.V."/>
            <person name="Stajich J.E."/>
            <person name="Spatafora J.W."/>
        </authorList>
    </citation>
    <scope>NUCLEOTIDE SEQUENCE</scope>
    <source>
        <strain evidence="1">RSA 2281</strain>
    </source>
</reference>
<proteinExistence type="predicted"/>
<sequence length="180" mass="20486">MADVYLFIAFIIGGNFPGPIGRLPLVQTSLLIALVASDYLARLEPYLRIDENEDASTLRNPVHHEYHVPLPMGQDFQTTTYNPDTGFSNCKTIFNFYAVENNYKTINIYFRSEESAKLAGKIFTGSLYTSNNVDFQGFSCVVNQVTPVFIPMENESNNDYEDFVNAFSDIIKTIFIYDRK</sequence>
<evidence type="ECO:0000313" key="1">
    <source>
        <dbReference type="EMBL" id="KAI9276883.1"/>
    </source>
</evidence>
<comment type="caution">
    <text evidence="1">The sequence shown here is derived from an EMBL/GenBank/DDBJ whole genome shotgun (WGS) entry which is preliminary data.</text>
</comment>
<accession>A0AAD5KP81</accession>
<evidence type="ECO:0000313" key="2">
    <source>
        <dbReference type="Proteomes" id="UP001209540"/>
    </source>
</evidence>
<gene>
    <name evidence="1" type="ORF">BDA99DRAFT_531978</name>
</gene>
<protein>
    <submittedName>
        <fullName evidence="1">Uncharacterized protein</fullName>
    </submittedName>
</protein>
<reference evidence="1" key="1">
    <citation type="journal article" date="2022" name="IScience">
        <title>Evolution of zygomycete secretomes and the origins of terrestrial fungal ecologies.</title>
        <authorList>
            <person name="Chang Y."/>
            <person name="Wang Y."/>
            <person name="Mondo S."/>
            <person name="Ahrendt S."/>
            <person name="Andreopoulos W."/>
            <person name="Barry K."/>
            <person name="Beard J."/>
            <person name="Benny G.L."/>
            <person name="Blankenship S."/>
            <person name="Bonito G."/>
            <person name="Cuomo C."/>
            <person name="Desiro A."/>
            <person name="Gervers K.A."/>
            <person name="Hundley H."/>
            <person name="Kuo A."/>
            <person name="LaButti K."/>
            <person name="Lang B.F."/>
            <person name="Lipzen A."/>
            <person name="O'Donnell K."/>
            <person name="Pangilinan J."/>
            <person name="Reynolds N."/>
            <person name="Sandor L."/>
            <person name="Smith M.E."/>
            <person name="Tsang A."/>
            <person name="Grigoriev I.V."/>
            <person name="Stajich J.E."/>
            <person name="Spatafora J.W."/>
        </authorList>
    </citation>
    <scope>NUCLEOTIDE SEQUENCE</scope>
    <source>
        <strain evidence="1">RSA 2281</strain>
    </source>
</reference>
<keyword evidence="2" id="KW-1185">Reference proteome</keyword>